<dbReference type="GO" id="GO:0004674">
    <property type="term" value="F:protein serine/threonine kinase activity"/>
    <property type="evidence" value="ECO:0007669"/>
    <property type="project" value="UniProtKB-KW"/>
</dbReference>
<keyword evidence="3" id="KW-0808">Transferase</keyword>
<evidence type="ECO:0000256" key="4">
    <source>
        <dbReference type="ARBA" id="ARBA00022741"/>
    </source>
</evidence>
<dbReference type="InterPro" id="IPR000719">
    <property type="entry name" value="Prot_kinase_dom"/>
</dbReference>
<comment type="caution">
    <text evidence="11">The sequence shown here is derived from an EMBL/GenBank/DDBJ whole genome shotgun (WGS) entry which is preliminary data.</text>
</comment>
<dbReference type="InterPro" id="IPR011009">
    <property type="entry name" value="Kinase-like_dom_sf"/>
</dbReference>
<evidence type="ECO:0000256" key="2">
    <source>
        <dbReference type="ARBA" id="ARBA00022527"/>
    </source>
</evidence>
<accession>A0A8J5XSK5</accession>
<evidence type="ECO:0000259" key="10">
    <source>
        <dbReference type="PROSITE" id="PS50011"/>
    </source>
</evidence>
<keyword evidence="5" id="KW-0418">Kinase</keyword>
<reference evidence="11" key="1">
    <citation type="submission" date="2021-05" db="EMBL/GenBank/DDBJ databases">
        <title>The genome of the haptophyte Pavlova lutheri (Diacronema luteri, Pavlovales) - a model for lipid biosynthesis in eukaryotic algae.</title>
        <authorList>
            <person name="Hulatt C.J."/>
            <person name="Posewitz M.C."/>
        </authorList>
    </citation>
    <scope>NUCLEOTIDE SEQUENCE</scope>
    <source>
        <strain evidence="11">NIVA-4/92</strain>
    </source>
</reference>
<keyword evidence="12" id="KW-1185">Reference proteome</keyword>
<dbReference type="GO" id="GO:0005524">
    <property type="term" value="F:ATP binding"/>
    <property type="evidence" value="ECO:0007669"/>
    <property type="project" value="UniProtKB-KW"/>
</dbReference>
<evidence type="ECO:0000256" key="3">
    <source>
        <dbReference type="ARBA" id="ARBA00022679"/>
    </source>
</evidence>
<evidence type="ECO:0000313" key="11">
    <source>
        <dbReference type="EMBL" id="KAG8470923.1"/>
    </source>
</evidence>
<dbReference type="OMA" id="NECELTI"/>
<gene>
    <name evidence="11" type="ORF">KFE25_009344</name>
</gene>
<organism evidence="11 12">
    <name type="scientific">Diacronema lutheri</name>
    <name type="common">Unicellular marine alga</name>
    <name type="synonym">Monochrysis lutheri</name>
    <dbReference type="NCBI Taxonomy" id="2081491"/>
    <lineage>
        <taxon>Eukaryota</taxon>
        <taxon>Haptista</taxon>
        <taxon>Haptophyta</taxon>
        <taxon>Pavlovophyceae</taxon>
        <taxon>Pavlovales</taxon>
        <taxon>Pavlovaceae</taxon>
        <taxon>Diacronema</taxon>
    </lineage>
</organism>
<comment type="catalytic activity">
    <reaction evidence="8">
        <text>L-seryl-[protein] + ATP = O-phospho-L-seryl-[protein] + ADP + H(+)</text>
        <dbReference type="Rhea" id="RHEA:17989"/>
        <dbReference type="Rhea" id="RHEA-COMP:9863"/>
        <dbReference type="Rhea" id="RHEA-COMP:11604"/>
        <dbReference type="ChEBI" id="CHEBI:15378"/>
        <dbReference type="ChEBI" id="CHEBI:29999"/>
        <dbReference type="ChEBI" id="CHEBI:30616"/>
        <dbReference type="ChEBI" id="CHEBI:83421"/>
        <dbReference type="ChEBI" id="CHEBI:456216"/>
        <dbReference type="EC" id="2.7.11.1"/>
    </reaction>
</comment>
<dbReference type="Gene3D" id="1.10.510.10">
    <property type="entry name" value="Transferase(Phosphotransferase) domain 1"/>
    <property type="match status" value="1"/>
</dbReference>
<keyword evidence="4" id="KW-0547">Nucleotide-binding</keyword>
<dbReference type="SMART" id="SM00220">
    <property type="entry name" value="S_TKc"/>
    <property type="match status" value="1"/>
</dbReference>
<evidence type="ECO:0000313" key="12">
    <source>
        <dbReference type="Proteomes" id="UP000751190"/>
    </source>
</evidence>
<feature type="domain" description="Protein kinase" evidence="10">
    <location>
        <begin position="4"/>
        <end position="259"/>
    </location>
</feature>
<dbReference type="EMBL" id="JAGTXO010000001">
    <property type="protein sequence ID" value="KAG8470923.1"/>
    <property type="molecule type" value="Genomic_DNA"/>
</dbReference>
<dbReference type="AlphaFoldDB" id="A0A8J5XSK5"/>
<feature type="compositionally biased region" description="Low complexity" evidence="9">
    <location>
        <begin position="314"/>
        <end position="336"/>
    </location>
</feature>
<dbReference type="InterPro" id="IPR008271">
    <property type="entry name" value="Ser/Thr_kinase_AS"/>
</dbReference>
<keyword evidence="6" id="KW-0067">ATP-binding</keyword>
<dbReference type="PROSITE" id="PS00108">
    <property type="entry name" value="PROTEIN_KINASE_ST"/>
    <property type="match status" value="1"/>
</dbReference>
<evidence type="ECO:0000256" key="9">
    <source>
        <dbReference type="SAM" id="MobiDB-lite"/>
    </source>
</evidence>
<proteinExistence type="predicted"/>
<sequence length="536" mass="57752">MDAYTKLHSIGHSASAEVFVIEERLTRIKYVMKQMQLGSGDREFAMRESALLRTLHHPNICRHHESFVHKGEWLCVVMPHCSNGDLAQLFRHRRDKRLPPLDEAVAVHYIMCISLACQYLHERKVIHRDIKPSNIFLASDWTVQLGDFGVSRQLSDASSLASTCVGTPLYMSPELLQSNKYSTKTDMWALGCVGFECVTLHPAFTGSSFTEIAEKVIGGEYGRLPARSSMPFRDAIRRLLSVDPDERPSAKQLLNSLLLRRPLRAHLARIDAGEPVGMSAAAGSGYSEQRSLSAPDMPTAGAQPGAADGGGGTAASQRDTSASASASRAARRAAVPADERPALVRGGSSGFSLAAGDSPASSERLQRALHRRSEVRRYLNETQQRRRRRRRADPSHDDGGNEIGIAPSAVDARRVSSASGDALQDVYKTALRMLETGVASDCSSAMLAAAQDAMRVTIPAARPPAACGAGAASTPAEEEAATADMRLEGELERTLNECELTIQLLSLHSVAASPADDDTEADFARAQPSKTAAAAV</sequence>
<evidence type="ECO:0000256" key="7">
    <source>
        <dbReference type="ARBA" id="ARBA00047899"/>
    </source>
</evidence>
<evidence type="ECO:0000256" key="6">
    <source>
        <dbReference type="ARBA" id="ARBA00022840"/>
    </source>
</evidence>
<evidence type="ECO:0000256" key="8">
    <source>
        <dbReference type="ARBA" id="ARBA00048679"/>
    </source>
</evidence>
<protein>
    <recommendedName>
        <fullName evidence="1">non-specific serine/threonine protein kinase</fullName>
        <ecNumber evidence="1">2.7.11.1</ecNumber>
    </recommendedName>
</protein>
<dbReference type="EC" id="2.7.11.1" evidence="1"/>
<dbReference type="SUPFAM" id="SSF56112">
    <property type="entry name" value="Protein kinase-like (PK-like)"/>
    <property type="match status" value="1"/>
</dbReference>
<dbReference type="PANTHER" id="PTHR44899">
    <property type="entry name" value="CAMK FAMILY PROTEIN KINASE"/>
    <property type="match status" value="1"/>
</dbReference>
<dbReference type="PANTHER" id="PTHR44899:SF3">
    <property type="entry name" value="SERINE_THREONINE-PROTEIN KINASE NEK1"/>
    <property type="match status" value="1"/>
</dbReference>
<dbReference type="OrthoDB" id="248923at2759"/>
<comment type="catalytic activity">
    <reaction evidence="7">
        <text>L-threonyl-[protein] + ATP = O-phospho-L-threonyl-[protein] + ADP + H(+)</text>
        <dbReference type="Rhea" id="RHEA:46608"/>
        <dbReference type="Rhea" id="RHEA-COMP:11060"/>
        <dbReference type="Rhea" id="RHEA-COMP:11605"/>
        <dbReference type="ChEBI" id="CHEBI:15378"/>
        <dbReference type="ChEBI" id="CHEBI:30013"/>
        <dbReference type="ChEBI" id="CHEBI:30616"/>
        <dbReference type="ChEBI" id="CHEBI:61977"/>
        <dbReference type="ChEBI" id="CHEBI:456216"/>
        <dbReference type="EC" id="2.7.11.1"/>
    </reaction>
</comment>
<feature type="region of interest" description="Disordered" evidence="9">
    <location>
        <begin position="279"/>
        <end position="413"/>
    </location>
</feature>
<keyword evidence="2" id="KW-0723">Serine/threonine-protein kinase</keyword>
<dbReference type="PROSITE" id="PS50011">
    <property type="entry name" value="PROTEIN_KINASE_DOM"/>
    <property type="match status" value="1"/>
</dbReference>
<dbReference type="Proteomes" id="UP000751190">
    <property type="component" value="Unassembled WGS sequence"/>
</dbReference>
<dbReference type="InterPro" id="IPR051131">
    <property type="entry name" value="NEK_Ser/Thr_kinase_NIMA"/>
</dbReference>
<evidence type="ECO:0000256" key="5">
    <source>
        <dbReference type="ARBA" id="ARBA00022777"/>
    </source>
</evidence>
<name>A0A8J5XSK5_DIALT</name>
<evidence type="ECO:0000256" key="1">
    <source>
        <dbReference type="ARBA" id="ARBA00012513"/>
    </source>
</evidence>
<dbReference type="Pfam" id="PF00069">
    <property type="entry name" value="Pkinase"/>
    <property type="match status" value="1"/>
</dbReference>